<feature type="compositionally biased region" description="Basic and acidic residues" evidence="1">
    <location>
        <begin position="132"/>
        <end position="143"/>
    </location>
</feature>
<gene>
    <name evidence="2" type="ORF">Cvel_19021</name>
</gene>
<protein>
    <submittedName>
        <fullName evidence="2">Uncharacterized protein</fullName>
    </submittedName>
</protein>
<accession>A0A0G4FWP0</accession>
<dbReference type="VEuPathDB" id="CryptoDB:Cvel_19021"/>
<name>A0A0G4FWP0_9ALVE</name>
<feature type="compositionally biased region" description="Basic and acidic residues" evidence="1">
    <location>
        <begin position="156"/>
        <end position="171"/>
    </location>
</feature>
<proteinExistence type="predicted"/>
<feature type="compositionally biased region" description="Basic residues" evidence="1">
    <location>
        <begin position="116"/>
        <end position="130"/>
    </location>
</feature>
<sequence length="196" mass="21481">MRTSRRSLRPVESVISLSAAADGLEKIGLSGVCGRAPGVSCLAPEPDSMLANNSGWSHKRHNKLALPRFETLRRRMNDEGLGHWSVAARSTNRPRLVVKRHWREVAKEDNETGGSGKKRTTKHEKTKASSKKANEKKGKIDKDKKKKDKKKAKRRQSFEYDAPSRKDDRSNDGPGGGNGGRGGDGPGSCPLPVYAL</sequence>
<dbReference type="EMBL" id="CDMZ01000675">
    <property type="protein sequence ID" value="CEM19336.1"/>
    <property type="molecule type" value="Genomic_DNA"/>
</dbReference>
<feature type="compositionally biased region" description="Gly residues" evidence="1">
    <location>
        <begin position="173"/>
        <end position="186"/>
    </location>
</feature>
<evidence type="ECO:0000256" key="1">
    <source>
        <dbReference type="SAM" id="MobiDB-lite"/>
    </source>
</evidence>
<reference evidence="2" key="1">
    <citation type="submission" date="2014-11" db="EMBL/GenBank/DDBJ databases">
        <authorList>
            <person name="Otto D Thomas"/>
            <person name="Naeem Raeece"/>
        </authorList>
    </citation>
    <scope>NUCLEOTIDE SEQUENCE</scope>
</reference>
<evidence type="ECO:0000313" key="2">
    <source>
        <dbReference type="EMBL" id="CEM19336.1"/>
    </source>
</evidence>
<organism evidence="2">
    <name type="scientific">Chromera velia CCMP2878</name>
    <dbReference type="NCBI Taxonomy" id="1169474"/>
    <lineage>
        <taxon>Eukaryota</taxon>
        <taxon>Sar</taxon>
        <taxon>Alveolata</taxon>
        <taxon>Colpodellida</taxon>
        <taxon>Chromeraceae</taxon>
        <taxon>Chromera</taxon>
    </lineage>
</organism>
<feature type="compositionally biased region" description="Basic residues" evidence="1">
    <location>
        <begin position="144"/>
        <end position="155"/>
    </location>
</feature>
<dbReference type="AlphaFoldDB" id="A0A0G4FWP0"/>
<feature type="region of interest" description="Disordered" evidence="1">
    <location>
        <begin position="95"/>
        <end position="196"/>
    </location>
</feature>